<proteinExistence type="predicted"/>
<dbReference type="EMBL" id="JQ066768">
    <property type="protein sequence ID" value="AFA44860.1"/>
    <property type="molecule type" value="Genomic_DNA"/>
</dbReference>
<protein>
    <submittedName>
        <fullName evidence="1">Uncharacterized protein</fullName>
    </submittedName>
</protein>
<dbReference type="KEGG" id="vg:14698225"/>
<organism evidence="1 2">
    <name type="scientific">Rhodobacter phage RcapNL</name>
    <dbReference type="NCBI Taxonomy" id="1131316"/>
    <lineage>
        <taxon>Viruses</taxon>
        <taxon>Duplodnaviria</taxon>
        <taxon>Heunggongvirae</taxon>
        <taxon>Uroviricota</taxon>
        <taxon>Caudoviricetes</taxon>
        <taxon>Capnelvirus</taxon>
        <taxon>Capnelvirus RcapNL</taxon>
    </lineage>
</organism>
<evidence type="ECO:0000313" key="2">
    <source>
        <dbReference type="Proteomes" id="UP000007518"/>
    </source>
</evidence>
<accession>H6WBM3</accession>
<dbReference type="Proteomes" id="UP000007518">
    <property type="component" value="Segment"/>
</dbReference>
<reference evidence="1 2" key="1">
    <citation type="submission" date="2011-11" db="EMBL/GenBank/DDBJ databases">
        <authorList>
            <person name="Hynes A.P."/>
            <person name="Lang A.S."/>
        </authorList>
    </citation>
    <scope>NUCLEOTIDE SEQUENCE [LARGE SCALE GENOMIC DNA]</scope>
</reference>
<sequence length="216" mass="23415">MTEIIDVPLLFCRVSEVNWRIDWRGQGALSGLNGSDQIIANAFPRWVGSLPLVLPPPMMAAWRALIADGEGRANAYRVRMLDPLGFAGMSQPWQADWSDYQAGVYVERRPQVTCTGAAAGATSITVDERAIDAPVKVGAIMSHNDWPFVVRGRSGYGAATVLRVTALRRAIPSGAAIDCIARGLFRATDDASGWPSYGVNRVATPTLDLAEWITRT</sequence>
<name>H6WBM3_9CAUD</name>
<evidence type="ECO:0000313" key="1">
    <source>
        <dbReference type="EMBL" id="AFA44860.1"/>
    </source>
</evidence>
<keyword evidence="2" id="KW-1185">Reference proteome</keyword>
<dbReference type="RefSeq" id="YP_007518402.1">
    <property type="nucleotide sequence ID" value="NC_020489.1"/>
</dbReference>
<dbReference type="GeneID" id="14698225"/>
<gene>
    <name evidence="1" type="ORF">RcapNL_00020</name>
</gene>